<comment type="caution">
    <text evidence="1">The sequence shown here is derived from an EMBL/GenBank/DDBJ whole genome shotgun (WGS) entry which is preliminary data.</text>
</comment>
<reference evidence="1 3" key="1">
    <citation type="submission" date="2024-06" db="EMBL/GenBank/DDBJ databases">
        <title>Genomic Encyclopedia of Type Strains, Phase IV (KMG-IV): sequencing the most valuable type-strain genomes for metagenomic binning, comparative biology and taxonomic classification.</title>
        <authorList>
            <person name="Goeker M."/>
        </authorList>
    </citation>
    <scope>NUCLEOTIDE SEQUENCE [LARGE SCALE GENOMIC DNA]</scope>
    <source>
        <strain evidence="1 3">DSM 21460</strain>
    </source>
</reference>
<gene>
    <name evidence="1" type="ORF">ABID14_000432</name>
    <name evidence="2" type="ORF">ABID14_000433</name>
</gene>
<evidence type="ECO:0000313" key="3">
    <source>
        <dbReference type="Proteomes" id="UP001549162"/>
    </source>
</evidence>
<evidence type="ECO:0000313" key="1">
    <source>
        <dbReference type="EMBL" id="MET3616807.1"/>
    </source>
</evidence>
<dbReference type="Proteomes" id="UP001549162">
    <property type="component" value="Unassembled WGS sequence"/>
</dbReference>
<name>A0ABV2J7R8_9FIRM</name>
<dbReference type="EMBL" id="JBEPMA010000002">
    <property type="protein sequence ID" value="MET3616807.1"/>
    <property type="molecule type" value="Genomic_DNA"/>
</dbReference>
<proteinExistence type="predicted"/>
<sequence>MLFKSLKKNNAGCASVGMVVCGSVGYSGKKWSA</sequence>
<dbReference type="EMBL" id="JBEPMA010000002">
    <property type="protein sequence ID" value="MET3616808.1"/>
    <property type="molecule type" value="Genomic_DNA"/>
</dbReference>
<organism evidence="1 3">
    <name type="scientific">Peptoniphilus olsenii</name>
    <dbReference type="NCBI Taxonomy" id="411570"/>
    <lineage>
        <taxon>Bacteria</taxon>
        <taxon>Bacillati</taxon>
        <taxon>Bacillota</taxon>
        <taxon>Tissierellia</taxon>
        <taxon>Tissierellales</taxon>
        <taxon>Peptoniphilaceae</taxon>
        <taxon>Peptoniphilus</taxon>
    </lineage>
</organism>
<protein>
    <submittedName>
        <fullName evidence="1">Uncharacterized protein</fullName>
    </submittedName>
</protein>
<accession>A0ABV2J7R8</accession>
<keyword evidence="3" id="KW-1185">Reference proteome</keyword>
<evidence type="ECO:0000313" key="2">
    <source>
        <dbReference type="EMBL" id="MET3616808.1"/>
    </source>
</evidence>